<dbReference type="OrthoDB" id="1928087at2759"/>
<feature type="compositionally biased region" description="Basic and acidic residues" evidence="5">
    <location>
        <begin position="178"/>
        <end position="194"/>
    </location>
</feature>
<protein>
    <recommendedName>
        <fullName evidence="6">PHD-type domain-containing protein</fullName>
    </recommendedName>
</protein>
<dbReference type="Pfam" id="PF00628">
    <property type="entry name" value="PHD"/>
    <property type="match status" value="1"/>
</dbReference>
<dbReference type="STRING" id="1220924.W2SCY5"/>
<dbReference type="GeneID" id="19968004"/>
<dbReference type="GO" id="GO:0034967">
    <property type="term" value="C:Set3 complex"/>
    <property type="evidence" value="ECO:0007669"/>
    <property type="project" value="TreeGrafter"/>
</dbReference>
<gene>
    <name evidence="7" type="ORF">HMPREF1541_00665</name>
</gene>
<dbReference type="GO" id="GO:0006355">
    <property type="term" value="P:regulation of DNA-templated transcription"/>
    <property type="evidence" value="ECO:0007669"/>
    <property type="project" value="TreeGrafter"/>
</dbReference>
<dbReference type="AlphaFoldDB" id="W2SCY5"/>
<sequence>MGQMGIPSAHPQPRLLNATISGAEEKYTIKCICGYADDRPNTVYCERCDTWQHIECYYPSQQVPDEHFCADCLPQDIDARGAADRQRLRLKRLKRAALGGDHLGFADTHTPFLELETSKLLVAHRPKYTEILEQLDTKPSSLEFQDIIERVKVLHESADTRVESCERALRLIHEQMRDHATEQEERDRRVEERRRNRGGQRKKVESLKSVKARERRPQFTNAMPPELSPTVPAWGPFS</sequence>
<keyword evidence="4" id="KW-0156">Chromatin regulator</keyword>
<reference evidence="7 8" key="1">
    <citation type="submission" date="2013-03" db="EMBL/GenBank/DDBJ databases">
        <title>The Genome Sequence of Phialophora europaea CBS 101466.</title>
        <authorList>
            <consortium name="The Broad Institute Genomics Platform"/>
            <person name="Cuomo C."/>
            <person name="de Hoog S."/>
            <person name="Gorbushina A."/>
            <person name="Walker B."/>
            <person name="Young S.K."/>
            <person name="Zeng Q."/>
            <person name="Gargeya S."/>
            <person name="Fitzgerald M."/>
            <person name="Haas B."/>
            <person name="Abouelleil A."/>
            <person name="Allen A.W."/>
            <person name="Alvarado L."/>
            <person name="Arachchi H.M."/>
            <person name="Berlin A.M."/>
            <person name="Chapman S.B."/>
            <person name="Gainer-Dewar J."/>
            <person name="Goldberg J."/>
            <person name="Griggs A."/>
            <person name="Gujja S."/>
            <person name="Hansen M."/>
            <person name="Howarth C."/>
            <person name="Imamovic A."/>
            <person name="Ireland A."/>
            <person name="Larimer J."/>
            <person name="McCowan C."/>
            <person name="Murphy C."/>
            <person name="Pearson M."/>
            <person name="Poon T.W."/>
            <person name="Priest M."/>
            <person name="Roberts A."/>
            <person name="Saif S."/>
            <person name="Shea T."/>
            <person name="Sisk P."/>
            <person name="Sykes S."/>
            <person name="Wortman J."/>
            <person name="Nusbaum C."/>
            <person name="Birren B."/>
        </authorList>
    </citation>
    <scope>NUCLEOTIDE SEQUENCE [LARGE SCALE GENOMIC DNA]</scope>
    <source>
        <strain evidence="7 8">CBS 101466</strain>
    </source>
</reference>
<dbReference type="InterPro" id="IPR011011">
    <property type="entry name" value="Znf_FYVE_PHD"/>
</dbReference>
<dbReference type="GO" id="GO:0006325">
    <property type="term" value="P:chromatin organization"/>
    <property type="evidence" value="ECO:0007669"/>
    <property type="project" value="UniProtKB-KW"/>
</dbReference>
<accession>W2SCY5</accession>
<evidence type="ECO:0000313" key="8">
    <source>
        <dbReference type="Proteomes" id="UP000030752"/>
    </source>
</evidence>
<dbReference type="RefSeq" id="XP_008711192.1">
    <property type="nucleotide sequence ID" value="XM_008712970.1"/>
</dbReference>
<evidence type="ECO:0000256" key="5">
    <source>
        <dbReference type="SAM" id="MobiDB-lite"/>
    </source>
</evidence>
<dbReference type="InterPro" id="IPR019787">
    <property type="entry name" value="Znf_PHD-finger"/>
</dbReference>
<dbReference type="Gene3D" id="3.30.40.10">
    <property type="entry name" value="Zinc/RING finger domain, C3HC4 (zinc finger)"/>
    <property type="match status" value="1"/>
</dbReference>
<feature type="domain" description="PHD-type" evidence="6">
    <location>
        <begin position="31"/>
        <end position="72"/>
    </location>
</feature>
<keyword evidence="8" id="KW-1185">Reference proteome</keyword>
<dbReference type="InterPro" id="IPR013083">
    <property type="entry name" value="Znf_RING/FYVE/PHD"/>
</dbReference>
<name>W2SCY5_CYPE1</name>
<dbReference type="VEuPathDB" id="FungiDB:HMPREF1541_00665"/>
<evidence type="ECO:0000256" key="2">
    <source>
        <dbReference type="ARBA" id="ARBA00022771"/>
    </source>
</evidence>
<keyword evidence="1" id="KW-0479">Metal-binding</keyword>
<dbReference type="GO" id="GO:0008270">
    <property type="term" value="F:zinc ion binding"/>
    <property type="evidence" value="ECO:0007669"/>
    <property type="project" value="UniProtKB-KW"/>
</dbReference>
<evidence type="ECO:0000313" key="7">
    <source>
        <dbReference type="EMBL" id="ETN46480.1"/>
    </source>
</evidence>
<dbReference type="SUPFAM" id="SSF57903">
    <property type="entry name" value="FYVE/PHD zinc finger"/>
    <property type="match status" value="1"/>
</dbReference>
<dbReference type="PANTHER" id="PTHR46462:SF3">
    <property type="entry name" value="UPSET, ISOFORM A"/>
    <property type="match status" value="1"/>
</dbReference>
<organism evidence="7 8">
    <name type="scientific">Cyphellophora europaea (strain CBS 101466)</name>
    <name type="common">Phialophora europaea</name>
    <dbReference type="NCBI Taxonomy" id="1220924"/>
    <lineage>
        <taxon>Eukaryota</taxon>
        <taxon>Fungi</taxon>
        <taxon>Dikarya</taxon>
        <taxon>Ascomycota</taxon>
        <taxon>Pezizomycotina</taxon>
        <taxon>Eurotiomycetes</taxon>
        <taxon>Chaetothyriomycetidae</taxon>
        <taxon>Chaetothyriales</taxon>
        <taxon>Cyphellophoraceae</taxon>
        <taxon>Cyphellophora</taxon>
    </lineage>
</organism>
<dbReference type="EMBL" id="KB822711">
    <property type="protein sequence ID" value="ETN46480.1"/>
    <property type="molecule type" value="Genomic_DNA"/>
</dbReference>
<keyword evidence="3" id="KW-0862">Zinc</keyword>
<keyword evidence="2" id="KW-0863">Zinc-finger</keyword>
<proteinExistence type="predicted"/>
<evidence type="ECO:0000256" key="3">
    <source>
        <dbReference type="ARBA" id="ARBA00022833"/>
    </source>
</evidence>
<feature type="compositionally biased region" description="Basic and acidic residues" evidence="5">
    <location>
        <begin position="202"/>
        <end position="217"/>
    </location>
</feature>
<dbReference type="PANTHER" id="PTHR46462">
    <property type="entry name" value="UPSET, ISOFORM A"/>
    <property type="match status" value="1"/>
</dbReference>
<dbReference type="InParanoid" id="W2SCY5"/>
<dbReference type="HOGENOM" id="CLU_1165769_0_0_1"/>
<feature type="region of interest" description="Disordered" evidence="5">
    <location>
        <begin position="178"/>
        <end position="238"/>
    </location>
</feature>
<evidence type="ECO:0000259" key="6">
    <source>
        <dbReference type="Pfam" id="PF00628"/>
    </source>
</evidence>
<dbReference type="GO" id="GO:0070210">
    <property type="term" value="C:Rpd3L-Expanded complex"/>
    <property type="evidence" value="ECO:0007669"/>
    <property type="project" value="TreeGrafter"/>
</dbReference>
<evidence type="ECO:0000256" key="1">
    <source>
        <dbReference type="ARBA" id="ARBA00022723"/>
    </source>
</evidence>
<dbReference type="Proteomes" id="UP000030752">
    <property type="component" value="Unassembled WGS sequence"/>
</dbReference>
<evidence type="ECO:0000256" key="4">
    <source>
        <dbReference type="ARBA" id="ARBA00022853"/>
    </source>
</evidence>